<dbReference type="PANTHER" id="PTHR35810:SF1">
    <property type="entry name" value="CYTOPLASMIC PROTEIN"/>
    <property type="match status" value="1"/>
</dbReference>
<reference evidence="1" key="1">
    <citation type="submission" date="2019-01" db="EMBL/GenBank/DDBJ databases">
        <authorList>
            <consortium name="Genoscope - CEA"/>
            <person name="William W."/>
        </authorList>
    </citation>
    <scope>NUCLEOTIDE SEQUENCE</scope>
    <source>
        <strain evidence="1">CR-1</strain>
    </source>
</reference>
<accession>A0A484HJ76</accession>
<proteinExistence type="predicted"/>
<sequence>MVSAFFDLAEIKAREHTQMRMKDWVAELDKFAEIYGKGALADAGKVSHRQATEKAENEYRQYQVKTLSPVEEAYLDSIKTVQKKIEKKAKNENRHDKAHE</sequence>
<dbReference type="PANTHER" id="PTHR35810">
    <property type="entry name" value="CYTOPLASMIC PROTEIN-RELATED"/>
    <property type="match status" value="1"/>
</dbReference>
<protein>
    <recommendedName>
        <fullName evidence="2">Virulence protein RhuM family protein</fullName>
    </recommendedName>
</protein>
<dbReference type="Pfam" id="PF13310">
    <property type="entry name" value="Virulence_RhuM"/>
    <property type="match status" value="1"/>
</dbReference>
<organism evidence="1">
    <name type="scientific">uncultured Desulfobacteraceae bacterium</name>
    <dbReference type="NCBI Taxonomy" id="218296"/>
    <lineage>
        <taxon>Bacteria</taxon>
        <taxon>Pseudomonadati</taxon>
        <taxon>Thermodesulfobacteriota</taxon>
        <taxon>Desulfobacteria</taxon>
        <taxon>Desulfobacterales</taxon>
        <taxon>Desulfobacteraceae</taxon>
        <taxon>environmental samples</taxon>
    </lineage>
</organism>
<dbReference type="InterPro" id="IPR011204">
    <property type="entry name" value="Virulence_RhuM-like"/>
</dbReference>
<dbReference type="EMBL" id="CAACVI010000012">
    <property type="protein sequence ID" value="VEN73644.1"/>
    <property type="molecule type" value="Genomic_DNA"/>
</dbReference>
<evidence type="ECO:0008006" key="2">
    <source>
        <dbReference type="Google" id="ProtNLM"/>
    </source>
</evidence>
<gene>
    <name evidence="1" type="ORF">EPICR_20111</name>
</gene>
<evidence type="ECO:0000313" key="1">
    <source>
        <dbReference type="EMBL" id="VEN73644.1"/>
    </source>
</evidence>
<dbReference type="AlphaFoldDB" id="A0A484HJ76"/>
<name>A0A484HJ76_9BACT</name>